<feature type="region of interest" description="Disordered" evidence="1">
    <location>
        <begin position="221"/>
        <end position="271"/>
    </location>
</feature>
<dbReference type="Gramene" id="OMO68993">
    <property type="protein sequence ID" value="OMO68993"/>
    <property type="gene ID" value="CCACVL1_19721"/>
</dbReference>
<dbReference type="OrthoDB" id="990360at2759"/>
<feature type="domain" description="Zinc knuckle CX2CX4HX4C" evidence="3">
    <location>
        <begin position="163"/>
        <end position="192"/>
    </location>
</feature>
<feature type="compositionally biased region" description="Low complexity" evidence="1">
    <location>
        <begin position="226"/>
        <end position="239"/>
    </location>
</feature>
<evidence type="ECO:0000256" key="1">
    <source>
        <dbReference type="SAM" id="MobiDB-lite"/>
    </source>
</evidence>
<evidence type="ECO:0000313" key="4">
    <source>
        <dbReference type="EMBL" id="OMO68993.1"/>
    </source>
</evidence>
<dbReference type="Proteomes" id="UP000188268">
    <property type="component" value="Unassembled WGS sequence"/>
</dbReference>
<reference evidence="4 5" key="1">
    <citation type="submission" date="2013-09" db="EMBL/GenBank/DDBJ databases">
        <title>Corchorus capsularis genome sequencing.</title>
        <authorList>
            <person name="Alam M."/>
            <person name="Haque M.S."/>
            <person name="Islam M.S."/>
            <person name="Emdad E.M."/>
            <person name="Islam M.M."/>
            <person name="Ahmed B."/>
            <person name="Halim A."/>
            <person name="Hossen Q.M.M."/>
            <person name="Hossain M.Z."/>
            <person name="Ahmed R."/>
            <person name="Khan M.M."/>
            <person name="Islam R."/>
            <person name="Rashid M.M."/>
            <person name="Khan S.A."/>
            <person name="Rahman M.S."/>
            <person name="Alam M."/>
        </authorList>
    </citation>
    <scope>NUCLEOTIDE SEQUENCE [LARGE SCALE GENOMIC DNA]</scope>
    <source>
        <strain evidence="5">cv. CVL-1</strain>
        <tissue evidence="4">Whole seedling</tissue>
    </source>
</reference>
<evidence type="ECO:0008006" key="6">
    <source>
        <dbReference type="Google" id="ProtNLM"/>
    </source>
</evidence>
<dbReference type="PANTHER" id="PTHR31286:SF167">
    <property type="entry name" value="OS09G0268800 PROTEIN"/>
    <property type="match status" value="1"/>
</dbReference>
<evidence type="ECO:0000259" key="3">
    <source>
        <dbReference type="Pfam" id="PF14392"/>
    </source>
</evidence>
<protein>
    <recommendedName>
        <fullName evidence="6">CCHC-type domain-containing protein</fullName>
    </recommendedName>
</protein>
<dbReference type="InterPro" id="IPR025836">
    <property type="entry name" value="Zn_knuckle_CX2CX4HX4C"/>
</dbReference>
<organism evidence="4 5">
    <name type="scientific">Corchorus capsularis</name>
    <name type="common">Jute</name>
    <dbReference type="NCBI Taxonomy" id="210143"/>
    <lineage>
        <taxon>Eukaryota</taxon>
        <taxon>Viridiplantae</taxon>
        <taxon>Streptophyta</taxon>
        <taxon>Embryophyta</taxon>
        <taxon>Tracheophyta</taxon>
        <taxon>Spermatophyta</taxon>
        <taxon>Magnoliopsida</taxon>
        <taxon>eudicotyledons</taxon>
        <taxon>Gunneridae</taxon>
        <taxon>Pentapetalae</taxon>
        <taxon>rosids</taxon>
        <taxon>malvids</taxon>
        <taxon>Malvales</taxon>
        <taxon>Malvaceae</taxon>
        <taxon>Grewioideae</taxon>
        <taxon>Apeibeae</taxon>
        <taxon>Corchorus</taxon>
    </lineage>
</organism>
<accession>A0A1R3HFA7</accession>
<feature type="domain" description="DUF4283" evidence="2">
    <location>
        <begin position="41"/>
        <end position="113"/>
    </location>
</feature>
<dbReference type="PANTHER" id="PTHR31286">
    <property type="entry name" value="GLYCINE-RICH CELL WALL STRUCTURAL PROTEIN 1.8-LIKE"/>
    <property type="match status" value="1"/>
</dbReference>
<keyword evidence="5" id="KW-1185">Reference proteome</keyword>
<proteinExistence type="predicted"/>
<dbReference type="InterPro" id="IPR040256">
    <property type="entry name" value="At4g02000-like"/>
</dbReference>
<comment type="caution">
    <text evidence="4">The sequence shown here is derived from an EMBL/GenBank/DDBJ whole genome shotgun (WGS) entry which is preliminary data.</text>
</comment>
<sequence>MAGTLSNLCSKMSLQEEGIPEKVIIDQDWIEEPEGALSWFSVIGKLLSKKRPNLEAMKTVLSKAWRVESGFQVKEVGNRLFVFQFEDELEKDRAMVNQPWSFNKALLTLNDYDGYQSPESVIFEAVGPVLEFDEDWGRYLRIRIQMNLSQSLKAGTIVSAPSDELYVDFRYEKLPDYCWICGLLDHIDNDCPVAVSLRKNHLPVKKKYTCSLKAEFPPLIPGKEAGSSQRRGGSGTSLSPVLKGCRDVNLPGASGSRSVPSKSIPGGGVPERNHVDNLALYGNRTARALQFDEPSCEIISRMNGNPVRHPPILKGSYGNNGQRGGGENNFSVEPVRRGILRNLGAHLQEQLIVEGGGENRGVEENDVESSNNPDDFIPLNTNLGRRSATRLNFMGAKSIPGVGLVSTDPGDIAGGSRGMGMQNNFQRDSVSKAASTGLDYRTKSVAAEESDESYDPDSPFVFGAGVSGARKIRKWKKTAHSIPSGSADLLCHETLGSVG</sequence>
<dbReference type="Pfam" id="PF14111">
    <property type="entry name" value="DUF4283"/>
    <property type="match status" value="1"/>
</dbReference>
<feature type="compositionally biased region" description="Polar residues" evidence="1">
    <location>
        <begin position="369"/>
        <end position="381"/>
    </location>
</feature>
<dbReference type="Pfam" id="PF14392">
    <property type="entry name" value="zf-CCHC_4"/>
    <property type="match status" value="1"/>
</dbReference>
<dbReference type="AlphaFoldDB" id="A0A1R3HFA7"/>
<gene>
    <name evidence="4" type="ORF">CCACVL1_19721</name>
</gene>
<evidence type="ECO:0000313" key="5">
    <source>
        <dbReference type="Proteomes" id="UP000188268"/>
    </source>
</evidence>
<feature type="region of interest" description="Disordered" evidence="1">
    <location>
        <begin position="362"/>
        <end position="381"/>
    </location>
</feature>
<dbReference type="InterPro" id="IPR025558">
    <property type="entry name" value="DUF4283"/>
</dbReference>
<dbReference type="STRING" id="210143.A0A1R3HFA7"/>
<name>A0A1R3HFA7_COCAP</name>
<dbReference type="EMBL" id="AWWV01012122">
    <property type="protein sequence ID" value="OMO68993.1"/>
    <property type="molecule type" value="Genomic_DNA"/>
</dbReference>
<evidence type="ECO:0000259" key="2">
    <source>
        <dbReference type="Pfam" id="PF14111"/>
    </source>
</evidence>